<dbReference type="InterPro" id="IPR036291">
    <property type="entry name" value="NAD(P)-bd_dom_sf"/>
</dbReference>
<keyword evidence="7" id="KW-0520">NAD</keyword>
<evidence type="ECO:0000256" key="8">
    <source>
        <dbReference type="ARBA" id="ARBA00048202"/>
    </source>
</evidence>
<evidence type="ECO:0000256" key="4">
    <source>
        <dbReference type="ARBA" id="ARBA00022741"/>
    </source>
</evidence>
<protein>
    <recommendedName>
        <fullName evidence="9">NAD(P) transhydrogenase subunit alpha part 1</fullName>
        <ecNumber evidence="3">7.1.1.1</ecNumber>
    </recommendedName>
    <alternativeName>
        <fullName evidence="11">Nicotinamide nucleotide transhydrogenase subunit alpha 1</fullName>
    </alternativeName>
    <alternativeName>
        <fullName evidence="10">Pyridine nucleotide transhydrogenase subunit alpha 1</fullName>
    </alternativeName>
</protein>
<evidence type="ECO:0000259" key="13">
    <source>
        <dbReference type="SMART" id="SM01002"/>
    </source>
</evidence>
<proteinExistence type="inferred from homology"/>
<dbReference type="Proteomes" id="UP000315364">
    <property type="component" value="Chromosome"/>
</dbReference>
<dbReference type="Pfam" id="PF01262">
    <property type="entry name" value="AlaDh_PNT_C"/>
    <property type="match status" value="1"/>
</dbReference>
<evidence type="ECO:0000256" key="5">
    <source>
        <dbReference type="ARBA" id="ARBA00022857"/>
    </source>
</evidence>
<evidence type="ECO:0000313" key="16">
    <source>
        <dbReference type="Proteomes" id="UP000315364"/>
    </source>
</evidence>
<dbReference type="CDD" id="cd05304">
    <property type="entry name" value="Rubrum_tdh"/>
    <property type="match status" value="1"/>
</dbReference>
<dbReference type="KEGG" id="dea:FPZ08_12125"/>
<dbReference type="GO" id="GO:0016491">
    <property type="term" value="F:oxidoreductase activity"/>
    <property type="evidence" value="ECO:0007669"/>
    <property type="project" value="UniProtKB-KW"/>
</dbReference>
<accession>A0A5B8LTA6</accession>
<dbReference type="GO" id="GO:0006740">
    <property type="term" value="P:NADPH regeneration"/>
    <property type="evidence" value="ECO:0007669"/>
    <property type="project" value="TreeGrafter"/>
</dbReference>
<feature type="domain" description="Alanine dehydrogenase/pyridine nucleotide transhydrogenase N-terminal" evidence="14">
    <location>
        <begin position="4"/>
        <end position="139"/>
    </location>
</feature>
<dbReference type="SMART" id="SM01002">
    <property type="entry name" value="AlaDh_PNT_C"/>
    <property type="match status" value="1"/>
</dbReference>
<dbReference type="GO" id="GO:0050661">
    <property type="term" value="F:NADP binding"/>
    <property type="evidence" value="ECO:0007669"/>
    <property type="project" value="TreeGrafter"/>
</dbReference>
<dbReference type="InterPro" id="IPR007886">
    <property type="entry name" value="AlaDH/PNT_N"/>
</dbReference>
<comment type="catalytic activity">
    <reaction evidence="8">
        <text>NAD(+) + NADPH + H(+)(in) = NADH + NADP(+) + H(+)(out)</text>
        <dbReference type="Rhea" id="RHEA:47992"/>
        <dbReference type="ChEBI" id="CHEBI:15378"/>
        <dbReference type="ChEBI" id="CHEBI:57540"/>
        <dbReference type="ChEBI" id="CHEBI:57783"/>
        <dbReference type="ChEBI" id="CHEBI:57945"/>
        <dbReference type="ChEBI" id="CHEBI:58349"/>
        <dbReference type="EC" id="7.1.1.1"/>
    </reaction>
</comment>
<dbReference type="Pfam" id="PF05222">
    <property type="entry name" value="AlaDh_PNT_N"/>
    <property type="match status" value="1"/>
</dbReference>
<evidence type="ECO:0000256" key="3">
    <source>
        <dbReference type="ARBA" id="ARBA00012943"/>
    </source>
</evidence>
<dbReference type="GO" id="GO:0005886">
    <property type="term" value="C:plasma membrane"/>
    <property type="evidence" value="ECO:0007669"/>
    <property type="project" value="TreeGrafter"/>
</dbReference>
<evidence type="ECO:0000256" key="6">
    <source>
        <dbReference type="ARBA" id="ARBA00022967"/>
    </source>
</evidence>
<sequence>MKIAIVRERFEGENRVAATPETVGKLIALGASVAVEKGAGLGSRILDKDYTAAGATIAASADAALKSADVVLMVRRPTAASLGGVAKGALVIGALDPYGNDKDVAALAKAGVTAVSMEFMPRITRAQVMDILSSQANLAGYQGVVEAAAEFDRALPMMMTAAGTVRPAKAFVMGAGVAGLQAIATAKRLGAVVSATDVRPAAKEQVESLGGKFIAVEDEEFKQAETAGGYAKQMSAEYQAKQAELTATHIAKQDIVITTALIPGRPAPRLITKAMVESMAPGSVIVDLAAERGGNVELTVPGKVIEHNGVKIIGYTNVQGRIPTTASQLYARNLLAFLTTLIDAKEKKLAINWDDELVKATVLTRDGKVVHPNFAAPAPVAEAKPAAVAKPAPKAPAKSVEAKAAPAKTGTTGKAAPAKKPAAKKAVAPAMTDAPKKAAPGVEQSIPAAATAPAPAKRAAAKKATAVIDAAAAVPVAAKKPAAKKPAAPKPAATKPAAASKPAAAKKPAAPKGAK</sequence>
<reference evidence="15 16" key="1">
    <citation type="submission" date="2019-07" db="EMBL/GenBank/DDBJ databases">
        <title>Full genome sequence of Devosia sp. Gsoil 520.</title>
        <authorList>
            <person name="Im W.-T."/>
        </authorList>
    </citation>
    <scope>NUCLEOTIDE SEQUENCE [LARGE SCALE GENOMIC DNA]</scope>
    <source>
        <strain evidence="15 16">Gsoil 520</strain>
    </source>
</reference>
<dbReference type="PANTHER" id="PTHR10160:SF19">
    <property type="entry name" value="PROTON-TRANSLOCATING NAD(P)(+) TRANSHYDROGENASE"/>
    <property type="match status" value="1"/>
</dbReference>
<feature type="region of interest" description="Disordered" evidence="12">
    <location>
        <begin position="391"/>
        <end position="442"/>
    </location>
</feature>
<comment type="similarity">
    <text evidence="2">Belongs to the AlaDH/PNT family.</text>
</comment>
<evidence type="ECO:0000256" key="11">
    <source>
        <dbReference type="ARBA" id="ARBA00084087"/>
    </source>
</evidence>
<gene>
    <name evidence="15" type="ORF">FPZ08_12125</name>
</gene>
<organism evidence="15 16">
    <name type="scientific">Devosia ginsengisoli</name>
    <dbReference type="NCBI Taxonomy" id="400770"/>
    <lineage>
        <taxon>Bacteria</taxon>
        <taxon>Pseudomonadati</taxon>
        <taxon>Pseudomonadota</taxon>
        <taxon>Alphaproteobacteria</taxon>
        <taxon>Hyphomicrobiales</taxon>
        <taxon>Devosiaceae</taxon>
        <taxon>Devosia</taxon>
    </lineage>
</organism>
<dbReference type="PANTHER" id="PTHR10160">
    <property type="entry name" value="NAD(P) TRANSHYDROGENASE"/>
    <property type="match status" value="1"/>
</dbReference>
<dbReference type="Gene3D" id="3.40.50.720">
    <property type="entry name" value="NAD(P)-binding Rossmann-like Domain"/>
    <property type="match status" value="2"/>
</dbReference>
<feature type="domain" description="Alanine dehydrogenase/pyridine nucleotide transhydrogenase NAD(H)-binding" evidence="13">
    <location>
        <begin position="148"/>
        <end position="314"/>
    </location>
</feature>
<dbReference type="InterPro" id="IPR007698">
    <property type="entry name" value="AlaDH/PNT_NAD(H)-bd"/>
</dbReference>
<dbReference type="SUPFAM" id="SSF52283">
    <property type="entry name" value="Formate/glycerate dehydrogenase catalytic domain-like"/>
    <property type="match status" value="1"/>
</dbReference>
<keyword evidence="16" id="KW-1185">Reference proteome</keyword>
<dbReference type="GO" id="GO:0008750">
    <property type="term" value="F:proton-translocating NAD(P)+ transhydrogenase activity"/>
    <property type="evidence" value="ECO:0007669"/>
    <property type="project" value="UniProtKB-EC"/>
</dbReference>
<dbReference type="InterPro" id="IPR008143">
    <property type="entry name" value="Ala_DH/PNT_CS2"/>
</dbReference>
<evidence type="ECO:0000256" key="12">
    <source>
        <dbReference type="SAM" id="MobiDB-lite"/>
    </source>
</evidence>
<dbReference type="EMBL" id="CP042304">
    <property type="protein sequence ID" value="QDZ11443.1"/>
    <property type="molecule type" value="Genomic_DNA"/>
</dbReference>
<evidence type="ECO:0000256" key="10">
    <source>
        <dbReference type="ARBA" id="ARBA00076996"/>
    </source>
</evidence>
<dbReference type="OrthoDB" id="9804592at2"/>
<dbReference type="EC" id="7.1.1.1" evidence="3"/>
<dbReference type="SMART" id="SM01003">
    <property type="entry name" value="AlaDh_PNT_N"/>
    <property type="match status" value="1"/>
</dbReference>
<evidence type="ECO:0000313" key="15">
    <source>
        <dbReference type="EMBL" id="QDZ11443.1"/>
    </source>
</evidence>
<feature type="compositionally biased region" description="Low complexity" evidence="12">
    <location>
        <begin position="391"/>
        <end position="430"/>
    </location>
</feature>
<keyword evidence="6" id="KW-1278">Translocase</keyword>
<dbReference type="PROSITE" id="PS00837">
    <property type="entry name" value="ALADH_PNT_2"/>
    <property type="match status" value="1"/>
</dbReference>
<evidence type="ECO:0000256" key="7">
    <source>
        <dbReference type="ARBA" id="ARBA00023027"/>
    </source>
</evidence>
<evidence type="ECO:0000256" key="9">
    <source>
        <dbReference type="ARBA" id="ARBA00071353"/>
    </source>
</evidence>
<keyword evidence="15" id="KW-0560">Oxidoreductase</keyword>
<evidence type="ECO:0000256" key="2">
    <source>
        <dbReference type="ARBA" id="ARBA00005689"/>
    </source>
</evidence>
<dbReference type="FunFam" id="3.40.50.720:FF:000188">
    <property type="entry name" value="NAD(P) transhydrogenase alpha subunit 1"/>
    <property type="match status" value="1"/>
</dbReference>
<dbReference type="NCBIfam" id="NF006942">
    <property type="entry name" value="PRK09424.1"/>
    <property type="match status" value="1"/>
</dbReference>
<feature type="region of interest" description="Disordered" evidence="12">
    <location>
        <begin position="475"/>
        <end position="515"/>
    </location>
</feature>
<dbReference type="SUPFAM" id="SSF51735">
    <property type="entry name" value="NAD(P)-binding Rossmann-fold domains"/>
    <property type="match status" value="1"/>
</dbReference>
<keyword evidence="4" id="KW-0547">Nucleotide-binding</keyword>
<dbReference type="AlphaFoldDB" id="A0A5B8LTA6"/>
<name>A0A5B8LTA6_9HYPH</name>
<keyword evidence="5" id="KW-0521">NADP</keyword>
<comment type="function">
    <text evidence="1">The transhydrogenation between NADH and NADP is coupled to respiration and ATP hydrolysis and functions as a proton pump across the membrane.</text>
</comment>
<evidence type="ECO:0000256" key="1">
    <source>
        <dbReference type="ARBA" id="ARBA00003943"/>
    </source>
</evidence>
<evidence type="ECO:0000259" key="14">
    <source>
        <dbReference type="SMART" id="SM01003"/>
    </source>
</evidence>